<protein>
    <submittedName>
        <fullName evidence="3">Uncharacterized protein</fullName>
    </submittedName>
</protein>
<feature type="chain" id="PRO_5047044682" evidence="2">
    <location>
        <begin position="21"/>
        <end position="453"/>
    </location>
</feature>
<organism evidence="3 4">
    <name type="scientific">Mycena chlorophos</name>
    <name type="common">Agaric fungus</name>
    <name type="synonym">Agaricus chlorophos</name>
    <dbReference type="NCBI Taxonomy" id="658473"/>
    <lineage>
        <taxon>Eukaryota</taxon>
        <taxon>Fungi</taxon>
        <taxon>Dikarya</taxon>
        <taxon>Basidiomycota</taxon>
        <taxon>Agaricomycotina</taxon>
        <taxon>Agaricomycetes</taxon>
        <taxon>Agaricomycetidae</taxon>
        <taxon>Agaricales</taxon>
        <taxon>Marasmiineae</taxon>
        <taxon>Mycenaceae</taxon>
        <taxon>Mycena</taxon>
    </lineage>
</organism>
<sequence length="453" mass="46253">MRFSSSILLAALLSLQCVLSLPMDPTPEARGVLDIRTKTTKKATTVHAKPAKPVKAAPAKKTKTKTVKPAKVKPAKAKPVKAAVPAKTKKTKTKAKPVTVPKAKAAAPVKAAKPKATVKAKTPKTAPPKAAGKAPVAPAKGTTSSTTKATSTTSSKAVPAGASCPVPAKKTKGRRMLEFLGLVKRTPPADCDTGSSTPAVASKKGLRKQKQAAAKAAKAAADAPAPAEGENAEAGTSAAAESGAEAEPEPAEPAEEEPPKAAKSSKGKGKAAAAKEPAAAPAAAPAAPAAPATPAKPPVGTVANKPTKNVKCTNSKGGQTIVTTANLLLAITRAQETPVFDQTRPLTKGFFPHVFNNKIRSATTGRLVAEVNLPAGPCQTEELIEQAVGTKSMKQFSNSIREDFPFRVVITKPDSKGDTTFCGVITHGTSTAPVAPDEKPPPARFLQDPCPDA</sequence>
<feature type="region of interest" description="Disordered" evidence="1">
    <location>
        <begin position="430"/>
        <end position="453"/>
    </location>
</feature>
<feature type="compositionally biased region" description="Basic residues" evidence="1">
    <location>
        <begin position="58"/>
        <end position="79"/>
    </location>
</feature>
<feature type="compositionally biased region" description="Low complexity" evidence="1">
    <location>
        <begin position="212"/>
        <end position="243"/>
    </location>
</feature>
<dbReference type="Gene3D" id="3.10.450.30">
    <property type="entry name" value="Microbial ribonucleases"/>
    <property type="match status" value="1"/>
</dbReference>
<reference evidence="3" key="1">
    <citation type="submission" date="2014-09" db="EMBL/GenBank/DDBJ databases">
        <title>Genome sequence of the luminous mushroom Mycena chlorophos for searching fungal bioluminescence genes.</title>
        <authorList>
            <person name="Tanaka Y."/>
            <person name="Kasuga D."/>
            <person name="Oba Y."/>
            <person name="Hase S."/>
            <person name="Sato K."/>
            <person name="Oba Y."/>
            <person name="Sakakibara Y."/>
        </authorList>
    </citation>
    <scope>NUCLEOTIDE SEQUENCE</scope>
</reference>
<evidence type="ECO:0000256" key="1">
    <source>
        <dbReference type="SAM" id="MobiDB-lite"/>
    </source>
</evidence>
<evidence type="ECO:0000313" key="4">
    <source>
        <dbReference type="Proteomes" id="UP000815677"/>
    </source>
</evidence>
<feature type="region of interest" description="Disordered" evidence="1">
    <location>
        <begin position="40"/>
        <end position="173"/>
    </location>
</feature>
<feature type="region of interest" description="Disordered" evidence="1">
    <location>
        <begin position="185"/>
        <end position="311"/>
    </location>
</feature>
<evidence type="ECO:0000256" key="2">
    <source>
        <dbReference type="SAM" id="SignalP"/>
    </source>
</evidence>
<accession>A0ABQ0M2Y3</accession>
<dbReference type="Proteomes" id="UP000815677">
    <property type="component" value="Unassembled WGS sequence"/>
</dbReference>
<evidence type="ECO:0000313" key="3">
    <source>
        <dbReference type="EMBL" id="GAT57202.1"/>
    </source>
</evidence>
<gene>
    <name evidence="3" type="ORF">MCHLO_13767</name>
</gene>
<feature type="compositionally biased region" description="Low complexity" evidence="1">
    <location>
        <begin position="42"/>
        <end position="57"/>
    </location>
</feature>
<dbReference type="EMBL" id="DF849423">
    <property type="protein sequence ID" value="GAT57202.1"/>
    <property type="molecule type" value="Genomic_DNA"/>
</dbReference>
<feature type="compositionally biased region" description="Low complexity" evidence="1">
    <location>
        <begin position="96"/>
        <end position="111"/>
    </location>
</feature>
<feature type="compositionally biased region" description="Basic residues" evidence="1">
    <location>
        <begin position="112"/>
        <end position="122"/>
    </location>
</feature>
<feature type="signal peptide" evidence="2">
    <location>
        <begin position="1"/>
        <end position="20"/>
    </location>
</feature>
<name>A0ABQ0M2Y3_MYCCL</name>
<keyword evidence="4" id="KW-1185">Reference proteome</keyword>
<feature type="compositionally biased region" description="Low complexity" evidence="1">
    <location>
        <begin position="123"/>
        <end position="157"/>
    </location>
</feature>
<feature type="compositionally biased region" description="Low complexity" evidence="1">
    <location>
        <begin position="270"/>
        <end position="303"/>
    </location>
</feature>
<feature type="compositionally biased region" description="Acidic residues" evidence="1">
    <location>
        <begin position="244"/>
        <end position="256"/>
    </location>
</feature>
<proteinExistence type="predicted"/>
<keyword evidence="2" id="KW-0732">Signal</keyword>